<feature type="non-terminal residue" evidence="1">
    <location>
        <position position="253"/>
    </location>
</feature>
<accession>A0ACB8S1H9</accession>
<gene>
    <name evidence="1" type="ORF">FA95DRAFT_1555716</name>
</gene>
<reference evidence="1" key="1">
    <citation type="submission" date="2021-02" db="EMBL/GenBank/DDBJ databases">
        <authorList>
            <consortium name="DOE Joint Genome Institute"/>
            <person name="Ahrendt S."/>
            <person name="Looney B.P."/>
            <person name="Miyauchi S."/>
            <person name="Morin E."/>
            <person name="Drula E."/>
            <person name="Courty P.E."/>
            <person name="Chicoki N."/>
            <person name="Fauchery L."/>
            <person name="Kohler A."/>
            <person name="Kuo A."/>
            <person name="Labutti K."/>
            <person name="Pangilinan J."/>
            <person name="Lipzen A."/>
            <person name="Riley R."/>
            <person name="Andreopoulos W."/>
            <person name="He G."/>
            <person name="Johnson J."/>
            <person name="Barry K.W."/>
            <person name="Grigoriev I.V."/>
            <person name="Nagy L."/>
            <person name="Hibbett D."/>
            <person name="Henrissat B."/>
            <person name="Matheny P.B."/>
            <person name="Labbe J."/>
            <person name="Martin F."/>
        </authorList>
    </citation>
    <scope>NUCLEOTIDE SEQUENCE</scope>
    <source>
        <strain evidence="1">FP105234-sp</strain>
    </source>
</reference>
<comment type="caution">
    <text evidence="1">The sequence shown here is derived from an EMBL/GenBank/DDBJ whole genome shotgun (WGS) entry which is preliminary data.</text>
</comment>
<evidence type="ECO:0000313" key="1">
    <source>
        <dbReference type="EMBL" id="KAI0050394.1"/>
    </source>
</evidence>
<keyword evidence="2" id="KW-1185">Reference proteome</keyword>
<dbReference type="EMBL" id="MU275862">
    <property type="protein sequence ID" value="KAI0050394.1"/>
    <property type="molecule type" value="Genomic_DNA"/>
</dbReference>
<sequence length="253" mass="28088">MAIYRPSLQQYDIHTWFSAYSVQVVPAEEDHPSSTQVPLENAVEPALVDAGANMPAPPLPTRPSRKEERPPLPPTRASELLMYDIPRTVAPPPHLGQWAHAPVLAQREAKAYCSGSGREYRGYPFLRLFADEAVAIMHEAGHPADPHMLPDGEQHLADALVLVRIDGDRGQTVGWVWESSLRVPCCRNFYGMLRFEEEIEPLHVEPAPATMTSSTIGSESGGDDHPNAPYWPPTRQPILLPATLPLRWMTKLA</sequence>
<dbReference type="Proteomes" id="UP000814033">
    <property type="component" value="Unassembled WGS sequence"/>
</dbReference>
<name>A0ACB8S1H9_9AGAM</name>
<protein>
    <submittedName>
        <fullName evidence="1">Uncharacterized protein</fullName>
    </submittedName>
</protein>
<reference evidence="1" key="2">
    <citation type="journal article" date="2022" name="New Phytol.">
        <title>Evolutionary transition to the ectomycorrhizal habit in the genomes of a hyperdiverse lineage of mushroom-forming fungi.</title>
        <authorList>
            <person name="Looney B."/>
            <person name="Miyauchi S."/>
            <person name="Morin E."/>
            <person name="Drula E."/>
            <person name="Courty P.E."/>
            <person name="Kohler A."/>
            <person name="Kuo A."/>
            <person name="LaButti K."/>
            <person name="Pangilinan J."/>
            <person name="Lipzen A."/>
            <person name="Riley R."/>
            <person name="Andreopoulos W."/>
            <person name="He G."/>
            <person name="Johnson J."/>
            <person name="Nolan M."/>
            <person name="Tritt A."/>
            <person name="Barry K.W."/>
            <person name="Grigoriev I.V."/>
            <person name="Nagy L.G."/>
            <person name="Hibbett D."/>
            <person name="Henrissat B."/>
            <person name="Matheny P.B."/>
            <person name="Labbe J."/>
            <person name="Martin F.M."/>
        </authorList>
    </citation>
    <scope>NUCLEOTIDE SEQUENCE</scope>
    <source>
        <strain evidence="1">FP105234-sp</strain>
    </source>
</reference>
<proteinExistence type="predicted"/>
<organism evidence="1 2">
    <name type="scientific">Auriscalpium vulgare</name>
    <dbReference type="NCBI Taxonomy" id="40419"/>
    <lineage>
        <taxon>Eukaryota</taxon>
        <taxon>Fungi</taxon>
        <taxon>Dikarya</taxon>
        <taxon>Basidiomycota</taxon>
        <taxon>Agaricomycotina</taxon>
        <taxon>Agaricomycetes</taxon>
        <taxon>Russulales</taxon>
        <taxon>Auriscalpiaceae</taxon>
        <taxon>Auriscalpium</taxon>
    </lineage>
</organism>
<evidence type="ECO:0000313" key="2">
    <source>
        <dbReference type="Proteomes" id="UP000814033"/>
    </source>
</evidence>